<feature type="transmembrane region" description="Helical" evidence="7">
    <location>
        <begin position="21"/>
        <end position="44"/>
    </location>
</feature>
<feature type="transmembrane region" description="Helical" evidence="7">
    <location>
        <begin position="214"/>
        <end position="234"/>
    </location>
</feature>
<comment type="similarity">
    <text evidence="2 6">Belongs to the MIP/aquaporin (TC 1.A.8) family.</text>
</comment>
<keyword evidence="5 7" id="KW-0472">Membrane</keyword>
<dbReference type="EMBL" id="ML119673">
    <property type="protein sequence ID" value="RPA82164.1"/>
    <property type="molecule type" value="Genomic_DNA"/>
</dbReference>
<gene>
    <name evidence="8" type="ORF">BJ508DRAFT_325701</name>
</gene>
<name>A0A3N4IKL3_ASCIM</name>
<feature type="transmembrane region" description="Helical" evidence="7">
    <location>
        <begin position="143"/>
        <end position="161"/>
    </location>
</feature>
<evidence type="ECO:0000256" key="3">
    <source>
        <dbReference type="ARBA" id="ARBA00022692"/>
    </source>
</evidence>
<evidence type="ECO:0000256" key="7">
    <source>
        <dbReference type="SAM" id="Phobius"/>
    </source>
</evidence>
<evidence type="ECO:0000256" key="6">
    <source>
        <dbReference type="RuleBase" id="RU000477"/>
    </source>
</evidence>
<dbReference type="GO" id="GO:0005886">
    <property type="term" value="C:plasma membrane"/>
    <property type="evidence" value="ECO:0007669"/>
    <property type="project" value="TreeGrafter"/>
</dbReference>
<evidence type="ECO:0000256" key="2">
    <source>
        <dbReference type="ARBA" id="ARBA00006175"/>
    </source>
</evidence>
<accession>A0A3N4IKL3</accession>
<evidence type="ECO:0000256" key="4">
    <source>
        <dbReference type="ARBA" id="ARBA00022989"/>
    </source>
</evidence>
<dbReference type="OrthoDB" id="3222at2759"/>
<protein>
    <submittedName>
        <fullName evidence="8">Aquaporin-like protein</fullName>
    </submittedName>
</protein>
<dbReference type="SUPFAM" id="SSF81338">
    <property type="entry name" value="Aquaporin-like"/>
    <property type="match status" value="1"/>
</dbReference>
<reference evidence="8 9" key="1">
    <citation type="journal article" date="2018" name="Nat. Ecol. Evol.">
        <title>Pezizomycetes genomes reveal the molecular basis of ectomycorrhizal truffle lifestyle.</title>
        <authorList>
            <person name="Murat C."/>
            <person name="Payen T."/>
            <person name="Noel B."/>
            <person name="Kuo A."/>
            <person name="Morin E."/>
            <person name="Chen J."/>
            <person name="Kohler A."/>
            <person name="Krizsan K."/>
            <person name="Balestrini R."/>
            <person name="Da Silva C."/>
            <person name="Montanini B."/>
            <person name="Hainaut M."/>
            <person name="Levati E."/>
            <person name="Barry K.W."/>
            <person name="Belfiori B."/>
            <person name="Cichocki N."/>
            <person name="Clum A."/>
            <person name="Dockter R.B."/>
            <person name="Fauchery L."/>
            <person name="Guy J."/>
            <person name="Iotti M."/>
            <person name="Le Tacon F."/>
            <person name="Lindquist E.A."/>
            <person name="Lipzen A."/>
            <person name="Malagnac F."/>
            <person name="Mello A."/>
            <person name="Molinier V."/>
            <person name="Miyauchi S."/>
            <person name="Poulain J."/>
            <person name="Riccioni C."/>
            <person name="Rubini A."/>
            <person name="Sitrit Y."/>
            <person name="Splivallo R."/>
            <person name="Traeger S."/>
            <person name="Wang M."/>
            <person name="Zifcakova L."/>
            <person name="Wipf D."/>
            <person name="Zambonelli A."/>
            <person name="Paolocci F."/>
            <person name="Nowrousian M."/>
            <person name="Ottonello S."/>
            <person name="Baldrian P."/>
            <person name="Spatafora J.W."/>
            <person name="Henrissat B."/>
            <person name="Nagy L.G."/>
            <person name="Aury J.M."/>
            <person name="Wincker P."/>
            <person name="Grigoriev I.V."/>
            <person name="Bonfante P."/>
            <person name="Martin F.M."/>
        </authorList>
    </citation>
    <scope>NUCLEOTIDE SEQUENCE [LARGE SCALE GENOMIC DNA]</scope>
    <source>
        <strain evidence="8 9">RN42</strain>
    </source>
</reference>
<dbReference type="PANTHER" id="PTHR19139:SF199">
    <property type="entry name" value="MIP17260P"/>
    <property type="match status" value="1"/>
</dbReference>
<feature type="transmembrane region" description="Helical" evidence="7">
    <location>
        <begin position="173"/>
        <end position="194"/>
    </location>
</feature>
<dbReference type="GO" id="GO:0015250">
    <property type="term" value="F:water channel activity"/>
    <property type="evidence" value="ECO:0007669"/>
    <property type="project" value="TreeGrafter"/>
</dbReference>
<evidence type="ECO:0000256" key="1">
    <source>
        <dbReference type="ARBA" id="ARBA00004141"/>
    </source>
</evidence>
<dbReference type="InterPro" id="IPR034294">
    <property type="entry name" value="Aquaporin_transptr"/>
</dbReference>
<keyword evidence="3 6" id="KW-0812">Transmembrane</keyword>
<dbReference type="InterPro" id="IPR000425">
    <property type="entry name" value="MIP"/>
</dbReference>
<dbReference type="AlphaFoldDB" id="A0A3N4IKL3"/>
<comment type="subcellular location">
    <subcellularLocation>
        <location evidence="1">Membrane</location>
        <topology evidence="1">Multi-pass membrane protein</topology>
    </subcellularLocation>
</comment>
<dbReference type="PRINTS" id="PR00783">
    <property type="entry name" value="MINTRINSICP"/>
</dbReference>
<proteinExistence type="inferred from homology"/>
<keyword evidence="4 7" id="KW-1133">Transmembrane helix</keyword>
<organism evidence="8 9">
    <name type="scientific">Ascobolus immersus RN42</name>
    <dbReference type="NCBI Taxonomy" id="1160509"/>
    <lineage>
        <taxon>Eukaryota</taxon>
        <taxon>Fungi</taxon>
        <taxon>Dikarya</taxon>
        <taxon>Ascomycota</taxon>
        <taxon>Pezizomycotina</taxon>
        <taxon>Pezizomycetes</taxon>
        <taxon>Pezizales</taxon>
        <taxon>Ascobolaceae</taxon>
        <taxon>Ascobolus</taxon>
    </lineage>
</organism>
<dbReference type="InterPro" id="IPR023271">
    <property type="entry name" value="Aquaporin-like"/>
</dbReference>
<evidence type="ECO:0000313" key="8">
    <source>
        <dbReference type="EMBL" id="RPA82164.1"/>
    </source>
</evidence>
<keyword evidence="6" id="KW-0813">Transport</keyword>
<feature type="transmembrane region" description="Helical" evidence="7">
    <location>
        <begin position="102"/>
        <end position="123"/>
    </location>
</feature>
<sequence>MASSTQESNKREVYKQYALTAFCEFIGTFFFLFCTFTAISAMKFTSDTTTLDPTKLLFVGATFGLSLCINVWIFYRITGGVFNPALTWGLVLLGKMPILKGVMYFIAQTLAGIVAAAGAEAILPGKLNVSCGLAKGVNQGQGLMLEALLTAELMLTVLFLAVEKHRATPIAPLVIGCTIAILHFISVPFTGASLNPARAFGPAIVEGTFDKKHWIFWIGPLLGATFGAGFYYFMTEIVNYKTLNPGQDFDRDVEIEGAELKRQLLAYQASTSSTPSTPAHEVNLTFGRKEDV</sequence>
<keyword evidence="9" id="KW-1185">Reference proteome</keyword>
<dbReference type="STRING" id="1160509.A0A3N4IKL3"/>
<dbReference type="Proteomes" id="UP000275078">
    <property type="component" value="Unassembled WGS sequence"/>
</dbReference>
<dbReference type="Pfam" id="PF00230">
    <property type="entry name" value="MIP"/>
    <property type="match status" value="1"/>
</dbReference>
<evidence type="ECO:0000256" key="5">
    <source>
        <dbReference type="ARBA" id="ARBA00023136"/>
    </source>
</evidence>
<dbReference type="Gene3D" id="1.20.1080.10">
    <property type="entry name" value="Glycerol uptake facilitator protein"/>
    <property type="match status" value="1"/>
</dbReference>
<evidence type="ECO:0000313" key="9">
    <source>
        <dbReference type="Proteomes" id="UP000275078"/>
    </source>
</evidence>
<dbReference type="PANTHER" id="PTHR19139">
    <property type="entry name" value="AQUAPORIN TRANSPORTER"/>
    <property type="match status" value="1"/>
</dbReference>